<evidence type="ECO:0000256" key="2">
    <source>
        <dbReference type="ARBA" id="ARBA00022475"/>
    </source>
</evidence>
<evidence type="ECO:0000313" key="10">
    <source>
        <dbReference type="Proteomes" id="UP000031338"/>
    </source>
</evidence>
<name>A0A0B8ZFD8_9SPHN</name>
<feature type="transmembrane region" description="Helical" evidence="8">
    <location>
        <begin position="260"/>
        <end position="285"/>
    </location>
</feature>
<dbReference type="GO" id="GO:0006508">
    <property type="term" value="P:proteolysis"/>
    <property type="evidence" value="ECO:0007669"/>
    <property type="project" value="UniProtKB-KW"/>
</dbReference>
<dbReference type="RefSeq" id="WP_082013532.1">
    <property type="nucleotide sequence ID" value="NZ_JRVC01000034.1"/>
</dbReference>
<proteinExistence type="predicted"/>
<dbReference type="Proteomes" id="UP000031338">
    <property type="component" value="Unassembled WGS sequence"/>
</dbReference>
<dbReference type="InterPro" id="IPR013426">
    <property type="entry name" value="EpsH-like"/>
</dbReference>
<dbReference type="NCBIfam" id="TIGR04178">
    <property type="entry name" value="exo_archaeo"/>
    <property type="match status" value="1"/>
</dbReference>
<feature type="transmembrane region" description="Helical" evidence="8">
    <location>
        <begin position="222"/>
        <end position="248"/>
    </location>
</feature>
<evidence type="ECO:0000256" key="4">
    <source>
        <dbReference type="ARBA" id="ARBA00022692"/>
    </source>
</evidence>
<dbReference type="STRING" id="48936.NJ75_04475"/>
<evidence type="ECO:0000256" key="7">
    <source>
        <dbReference type="ARBA" id="ARBA00023136"/>
    </source>
</evidence>
<feature type="transmembrane region" description="Helical" evidence="8">
    <location>
        <begin position="103"/>
        <end position="120"/>
    </location>
</feature>
<keyword evidence="5" id="KW-0378">Hydrolase</keyword>
<evidence type="ECO:0000256" key="6">
    <source>
        <dbReference type="ARBA" id="ARBA00022989"/>
    </source>
</evidence>
<feature type="transmembrane region" description="Helical" evidence="8">
    <location>
        <begin position="50"/>
        <end position="66"/>
    </location>
</feature>
<dbReference type="GO" id="GO:0005886">
    <property type="term" value="C:plasma membrane"/>
    <property type="evidence" value="ECO:0007669"/>
    <property type="project" value="UniProtKB-SubCell"/>
</dbReference>
<keyword evidence="6 8" id="KW-1133">Transmembrane helix</keyword>
<evidence type="ECO:0000313" key="9">
    <source>
        <dbReference type="EMBL" id="KHS41755.1"/>
    </source>
</evidence>
<dbReference type="EMBL" id="JRVC01000034">
    <property type="protein sequence ID" value="KHS41755.1"/>
    <property type="molecule type" value="Genomic_DNA"/>
</dbReference>
<dbReference type="InterPro" id="IPR019127">
    <property type="entry name" value="Exosortase"/>
</dbReference>
<dbReference type="PATRIC" id="fig|48936.3.peg.4513"/>
<feature type="transmembrane region" description="Helical" evidence="8">
    <location>
        <begin position="20"/>
        <end position="38"/>
    </location>
</feature>
<keyword evidence="2" id="KW-1003">Cell membrane</keyword>
<protein>
    <submittedName>
        <fullName evidence="9">Transmembrane protein EpsH</fullName>
    </submittedName>
</protein>
<reference evidence="9 10" key="1">
    <citation type="submission" date="2014-10" db="EMBL/GenBank/DDBJ databases">
        <title>Draft genome sequence of Novosphingobium subterraneum DSM 12447.</title>
        <authorList>
            <person name="Gan H.M."/>
            <person name="Gan H.Y."/>
            <person name="Savka M.A."/>
        </authorList>
    </citation>
    <scope>NUCLEOTIDE SEQUENCE [LARGE SCALE GENOMIC DNA]</scope>
    <source>
        <strain evidence="9 10">DSM 12447</strain>
    </source>
</reference>
<gene>
    <name evidence="9" type="ORF">NJ75_04475</name>
</gene>
<dbReference type="InterPro" id="IPR026392">
    <property type="entry name" value="Exo/Archaeosortase_dom"/>
</dbReference>
<keyword evidence="7 8" id="KW-0472">Membrane</keyword>
<feature type="transmembrane region" description="Helical" evidence="8">
    <location>
        <begin position="197"/>
        <end position="215"/>
    </location>
</feature>
<keyword evidence="4 8" id="KW-0812">Transmembrane</keyword>
<sequence>MTSEARGAIEGQRPERSTKLPVYLPLLAGLLVLAIPTIGNLGRQVWTTDLGAHGPIVLTTGLWLLYHNGLRLDRTVLGGSWVQAIWPCLLGWPLYVFGRAYDFISIEVAGFYLVSLGFLWRLVGFSELKRHAFPLFYLGFLIPPPGWMLDRATAPLQMLVSELGMKISTLAGLPVARQGVTLQVAQYQLLVEDACSGMNSLVGMTAVSLFYIYLLRRASWRYAALLVCLIVPLAVAVNVLRVVTLIFITYYLGDDVAQGFLHATTGVILFGLGLVLIFGADMVFWRILNRSAK</sequence>
<feature type="transmembrane region" description="Helical" evidence="8">
    <location>
        <begin position="78"/>
        <end position="97"/>
    </location>
</feature>
<accession>A0A0B8ZFD8</accession>
<dbReference type="AlphaFoldDB" id="A0A0B8ZFD8"/>
<dbReference type="GO" id="GO:0008233">
    <property type="term" value="F:peptidase activity"/>
    <property type="evidence" value="ECO:0007669"/>
    <property type="project" value="UniProtKB-KW"/>
</dbReference>
<evidence type="ECO:0000256" key="8">
    <source>
        <dbReference type="SAM" id="Phobius"/>
    </source>
</evidence>
<comment type="caution">
    <text evidence="9">The sequence shown here is derived from an EMBL/GenBank/DDBJ whole genome shotgun (WGS) entry which is preliminary data.</text>
</comment>
<comment type="subcellular location">
    <subcellularLocation>
        <location evidence="1">Cell membrane</location>
        <topology evidence="1">Multi-pass membrane protein</topology>
    </subcellularLocation>
</comment>
<dbReference type="NCBIfam" id="TIGR02602">
    <property type="entry name" value="8TM_EpsH"/>
    <property type="match status" value="1"/>
</dbReference>
<evidence type="ECO:0000256" key="3">
    <source>
        <dbReference type="ARBA" id="ARBA00022670"/>
    </source>
</evidence>
<keyword evidence="3" id="KW-0645">Protease</keyword>
<evidence type="ECO:0000256" key="1">
    <source>
        <dbReference type="ARBA" id="ARBA00004651"/>
    </source>
</evidence>
<evidence type="ECO:0000256" key="5">
    <source>
        <dbReference type="ARBA" id="ARBA00022801"/>
    </source>
</evidence>
<organism evidence="9 10">
    <name type="scientific">Novosphingobium subterraneum</name>
    <dbReference type="NCBI Taxonomy" id="48936"/>
    <lineage>
        <taxon>Bacteria</taxon>
        <taxon>Pseudomonadati</taxon>
        <taxon>Pseudomonadota</taxon>
        <taxon>Alphaproteobacteria</taxon>
        <taxon>Sphingomonadales</taxon>
        <taxon>Sphingomonadaceae</taxon>
        <taxon>Novosphingobium</taxon>
    </lineage>
</organism>
<keyword evidence="10" id="KW-1185">Reference proteome</keyword>
<feature type="transmembrane region" description="Helical" evidence="8">
    <location>
        <begin position="132"/>
        <end position="149"/>
    </location>
</feature>
<dbReference type="Pfam" id="PF09721">
    <property type="entry name" value="Exosortase_EpsH"/>
    <property type="match status" value="1"/>
</dbReference>